<dbReference type="AlphaFoldDB" id="A0A1P8EFC7"/>
<reference evidence="7 8" key="1">
    <citation type="submission" date="2016-08" db="EMBL/GenBank/DDBJ databases">
        <title>Complete genome sequence of Acinetobacter baylyi strain GFJ2.</title>
        <authorList>
            <person name="Tabata M."/>
            <person name="Kuboki S."/>
            <person name="Gibu N."/>
            <person name="Kinouchi Y."/>
            <person name="Vangnai A."/>
            <person name="Kasai D."/>
            <person name="Fukuda M."/>
        </authorList>
    </citation>
    <scope>NUCLEOTIDE SEQUENCE [LARGE SCALE GENOMIC DNA]</scope>
    <source>
        <strain evidence="7 8">GFJ2</strain>
    </source>
</reference>
<evidence type="ECO:0000256" key="6">
    <source>
        <dbReference type="HAMAP-Rule" id="MF_00223"/>
    </source>
</evidence>
<dbReference type="GO" id="GO:0005525">
    <property type="term" value="F:GTP binding"/>
    <property type="evidence" value="ECO:0007669"/>
    <property type="project" value="UniProtKB-KW"/>
</dbReference>
<dbReference type="InterPro" id="IPR018234">
    <property type="entry name" value="GTP_CycHdrlase_I_CS"/>
</dbReference>
<dbReference type="Gene3D" id="1.10.286.10">
    <property type="match status" value="1"/>
</dbReference>
<dbReference type="HAMAP" id="MF_00223">
    <property type="entry name" value="FolE"/>
    <property type="match status" value="1"/>
</dbReference>
<dbReference type="EC" id="3.5.4.16" evidence="6"/>
<dbReference type="Proteomes" id="UP000185674">
    <property type="component" value="Chromosome"/>
</dbReference>
<evidence type="ECO:0000256" key="4">
    <source>
        <dbReference type="ARBA" id="ARBA00022563"/>
    </source>
</evidence>
<evidence type="ECO:0000256" key="5">
    <source>
        <dbReference type="ARBA" id="ARBA00022801"/>
    </source>
</evidence>
<dbReference type="NCBIfam" id="NF006826">
    <property type="entry name" value="PRK09347.1-3"/>
    <property type="match status" value="1"/>
</dbReference>
<keyword evidence="5 6" id="KW-0378">Hydrolase</keyword>
<gene>
    <name evidence="6" type="primary">folE</name>
    <name evidence="7" type="ORF">BEN76_02300</name>
</gene>
<dbReference type="NCBIfam" id="NF006825">
    <property type="entry name" value="PRK09347.1-2"/>
    <property type="match status" value="1"/>
</dbReference>
<dbReference type="InterPro" id="IPR043134">
    <property type="entry name" value="GTP-CH-I_N"/>
</dbReference>
<feature type="binding site" evidence="6">
    <location>
        <position position="86"/>
    </location>
    <ligand>
        <name>Zn(2+)</name>
        <dbReference type="ChEBI" id="CHEBI:29105"/>
    </ligand>
</feature>
<dbReference type="PANTHER" id="PTHR11109:SF7">
    <property type="entry name" value="GTP CYCLOHYDROLASE 1"/>
    <property type="match status" value="1"/>
</dbReference>
<proteinExistence type="inferred from homology"/>
<dbReference type="GO" id="GO:0006730">
    <property type="term" value="P:one-carbon metabolic process"/>
    <property type="evidence" value="ECO:0007669"/>
    <property type="project" value="UniProtKB-UniRule"/>
</dbReference>
<evidence type="ECO:0000256" key="1">
    <source>
        <dbReference type="ARBA" id="ARBA00001052"/>
    </source>
</evidence>
<dbReference type="PROSITE" id="PS00860">
    <property type="entry name" value="GTP_CYCLOHYDROL_1_2"/>
    <property type="match status" value="1"/>
</dbReference>
<dbReference type="InterPro" id="IPR020602">
    <property type="entry name" value="GTP_CycHdrlase_I_dom"/>
</dbReference>
<organism evidence="7 8">
    <name type="scientific">Acinetobacter soli</name>
    <dbReference type="NCBI Taxonomy" id="487316"/>
    <lineage>
        <taxon>Bacteria</taxon>
        <taxon>Pseudomonadati</taxon>
        <taxon>Pseudomonadota</taxon>
        <taxon>Gammaproteobacteria</taxon>
        <taxon>Moraxellales</taxon>
        <taxon>Moraxellaceae</taxon>
        <taxon>Acinetobacter</taxon>
    </lineage>
</organism>
<comment type="subunit">
    <text evidence="6">Homopolymer.</text>
</comment>
<dbReference type="Gene3D" id="3.30.1130.10">
    <property type="match status" value="1"/>
</dbReference>
<dbReference type="Pfam" id="PF01227">
    <property type="entry name" value="GTP_cyclohydroI"/>
    <property type="match status" value="1"/>
</dbReference>
<comment type="catalytic activity">
    <reaction evidence="1 6">
        <text>GTP + H2O = 7,8-dihydroneopterin 3'-triphosphate + formate + H(+)</text>
        <dbReference type="Rhea" id="RHEA:17473"/>
        <dbReference type="ChEBI" id="CHEBI:15377"/>
        <dbReference type="ChEBI" id="CHEBI:15378"/>
        <dbReference type="ChEBI" id="CHEBI:15740"/>
        <dbReference type="ChEBI" id="CHEBI:37565"/>
        <dbReference type="ChEBI" id="CHEBI:58462"/>
        <dbReference type="EC" id="3.5.4.16"/>
    </reaction>
</comment>
<comment type="similarity">
    <text evidence="3 6">Belongs to the GTP cyclohydrolase I family.</text>
</comment>
<dbReference type="FunFam" id="3.30.1130.10:FF:000001">
    <property type="entry name" value="GTP cyclohydrolase 1"/>
    <property type="match status" value="1"/>
</dbReference>
<evidence type="ECO:0000313" key="7">
    <source>
        <dbReference type="EMBL" id="APV34914.1"/>
    </source>
</evidence>
<evidence type="ECO:0000256" key="2">
    <source>
        <dbReference type="ARBA" id="ARBA00005080"/>
    </source>
</evidence>
<dbReference type="PROSITE" id="PS00859">
    <property type="entry name" value="GTP_CYCLOHYDROL_1_1"/>
    <property type="match status" value="1"/>
</dbReference>
<sequence length="197" mass="22191">MPSLFSKVKSKRLMSMQQSYANILTAVGEDLNRPGLKDTPIRAAKAFSFLTSGYGKSLEEVTNNAVFPSDNHEMVLVKNIEFYSLCEHHLLPFYGRVHIAYLPEGQVLGLSKFARITEMFARRLQIQENLTQQIAQAVEEVTKARGVAVMIDSAHMCMMMRGVGKQESTTRTVSFIGDFKTDKEARREFLSAVPESY</sequence>
<dbReference type="EMBL" id="CP016896">
    <property type="protein sequence ID" value="APV34914.1"/>
    <property type="molecule type" value="Genomic_DNA"/>
</dbReference>
<evidence type="ECO:0000256" key="3">
    <source>
        <dbReference type="ARBA" id="ARBA00008085"/>
    </source>
</evidence>
<dbReference type="STRING" id="487316.BEN76_02300"/>
<evidence type="ECO:0000313" key="8">
    <source>
        <dbReference type="Proteomes" id="UP000185674"/>
    </source>
</evidence>
<dbReference type="GO" id="GO:0046654">
    <property type="term" value="P:tetrahydrofolate biosynthetic process"/>
    <property type="evidence" value="ECO:0007669"/>
    <property type="project" value="UniProtKB-UniRule"/>
</dbReference>
<keyword evidence="6" id="KW-0862">Zinc</keyword>
<feature type="binding site" evidence="6">
    <location>
        <position position="89"/>
    </location>
    <ligand>
        <name>Zn(2+)</name>
        <dbReference type="ChEBI" id="CHEBI:29105"/>
    </ligand>
</feature>
<dbReference type="KEGG" id="asol:BEN76_02300"/>
<name>A0A1P8EFC7_9GAMM</name>
<dbReference type="PANTHER" id="PTHR11109">
    <property type="entry name" value="GTP CYCLOHYDROLASE I"/>
    <property type="match status" value="1"/>
</dbReference>
<dbReference type="InterPro" id="IPR043133">
    <property type="entry name" value="GTP-CH-I_C/QueF"/>
</dbReference>
<keyword evidence="6" id="KW-0479">Metal-binding</keyword>
<keyword evidence="6" id="KW-0547">Nucleotide-binding</keyword>
<dbReference type="InterPro" id="IPR001474">
    <property type="entry name" value="GTP_CycHdrlase_I"/>
</dbReference>
<dbReference type="NCBIfam" id="TIGR00063">
    <property type="entry name" value="folE"/>
    <property type="match status" value="1"/>
</dbReference>
<keyword evidence="6" id="KW-0342">GTP-binding</keyword>
<accession>A0A1P8EFC7</accession>
<dbReference type="GO" id="GO:0006729">
    <property type="term" value="P:tetrahydrobiopterin biosynthetic process"/>
    <property type="evidence" value="ECO:0007669"/>
    <property type="project" value="TreeGrafter"/>
</dbReference>
<dbReference type="eggNOG" id="COG0302">
    <property type="taxonomic scope" value="Bacteria"/>
</dbReference>
<dbReference type="GO" id="GO:0008270">
    <property type="term" value="F:zinc ion binding"/>
    <property type="evidence" value="ECO:0007669"/>
    <property type="project" value="UniProtKB-UniRule"/>
</dbReference>
<keyword evidence="4 6" id="KW-0554">One-carbon metabolism</keyword>
<feature type="binding site" evidence="6">
    <location>
        <position position="157"/>
    </location>
    <ligand>
        <name>Zn(2+)</name>
        <dbReference type="ChEBI" id="CHEBI:29105"/>
    </ligand>
</feature>
<dbReference type="GO" id="GO:0005737">
    <property type="term" value="C:cytoplasm"/>
    <property type="evidence" value="ECO:0007669"/>
    <property type="project" value="TreeGrafter"/>
</dbReference>
<dbReference type="UniPathway" id="UPA00848">
    <property type="reaction ID" value="UER00151"/>
</dbReference>
<dbReference type="SUPFAM" id="SSF55620">
    <property type="entry name" value="Tetrahydrobiopterin biosynthesis enzymes-like"/>
    <property type="match status" value="1"/>
</dbReference>
<protein>
    <recommendedName>
        <fullName evidence="6">GTP cyclohydrolase 1</fullName>
        <ecNumber evidence="6">3.5.4.16</ecNumber>
    </recommendedName>
    <alternativeName>
        <fullName evidence="6">GTP cyclohydrolase I</fullName>
        <shortName evidence="6">GTP-CH-I</shortName>
    </alternativeName>
</protein>
<comment type="pathway">
    <text evidence="2 6">Cofactor biosynthesis; 7,8-dihydroneopterin triphosphate biosynthesis; 7,8-dihydroneopterin triphosphate from GTP: step 1/1.</text>
</comment>
<dbReference type="GO" id="GO:0003934">
    <property type="term" value="F:GTP cyclohydrolase I activity"/>
    <property type="evidence" value="ECO:0007669"/>
    <property type="project" value="UniProtKB-UniRule"/>
</dbReference>